<sequence length="191" mass="21991">MSSDAEPNIEGTLFDDHVIISNKEMQNQLESKGYGETRQGKFLLKPFEALYFLFYKKLDLSKAKKKIGFEQMLSVCSKLDENTLTKFLIYRDLRVRGYTVKDGFGFGSDFRVYERGQFGEKGAKYLVFGLSEGKQEKVGTLQKNIEEITKMGKEPILAVIERRGEVIYYKISHVRFVENTKNIEASSFVFS</sequence>
<organism evidence="3 4">
    <name type="scientific">Candidatus Nitrosotenuis cloacae</name>
    <dbReference type="NCBI Taxonomy" id="1603555"/>
    <lineage>
        <taxon>Archaea</taxon>
        <taxon>Nitrososphaerota</taxon>
        <taxon>Candidatus Nitrosotenuis</taxon>
    </lineage>
</organism>
<proteinExistence type="predicted"/>
<evidence type="ECO:0000313" key="4">
    <source>
        <dbReference type="Proteomes" id="UP000266745"/>
    </source>
</evidence>
<dbReference type="GO" id="GO:0003676">
    <property type="term" value="F:nucleic acid binding"/>
    <property type="evidence" value="ECO:0007669"/>
    <property type="project" value="InterPro"/>
</dbReference>
<name>A0A3G1B4G3_9ARCH</name>
<dbReference type="NCBIfam" id="TIGR00324">
    <property type="entry name" value="endA"/>
    <property type="match status" value="1"/>
</dbReference>
<dbReference type="GeneID" id="24875506"/>
<dbReference type="GO" id="GO:0006388">
    <property type="term" value="P:tRNA splicing, via endonucleolytic cleavage and ligation"/>
    <property type="evidence" value="ECO:0007669"/>
    <property type="project" value="InterPro"/>
</dbReference>
<dbReference type="InterPro" id="IPR011856">
    <property type="entry name" value="tRNA_endonuc-like_dom_sf"/>
</dbReference>
<evidence type="ECO:0000259" key="2">
    <source>
        <dbReference type="Pfam" id="PF02778"/>
    </source>
</evidence>
<dbReference type="InterPro" id="IPR006678">
    <property type="entry name" value="tRNA_intron_Endonuc_N"/>
</dbReference>
<dbReference type="InterPro" id="IPR006676">
    <property type="entry name" value="tRNA_splic"/>
</dbReference>
<feature type="domain" description="tRNA intron endonuclease N-terminal" evidence="2">
    <location>
        <begin position="9"/>
        <end position="73"/>
    </location>
</feature>
<keyword evidence="3" id="KW-0255">Endonuclease</keyword>
<evidence type="ECO:0000259" key="1">
    <source>
        <dbReference type="Pfam" id="PF01974"/>
    </source>
</evidence>
<dbReference type="SUPFAM" id="SSF53032">
    <property type="entry name" value="tRNA-intron endonuclease catalytic domain-like"/>
    <property type="match status" value="1"/>
</dbReference>
<dbReference type="Pfam" id="PF01974">
    <property type="entry name" value="tRNA_int_endo"/>
    <property type="match status" value="1"/>
</dbReference>
<dbReference type="STRING" id="1603555.SU86_003750"/>
<dbReference type="PANTHER" id="PTHR21227">
    <property type="entry name" value="TRNA-SPLICING ENDONUCLEASE SUBUNIT SEN2"/>
    <property type="match status" value="1"/>
</dbReference>
<gene>
    <name evidence="3" type="ORF">SU86_003750</name>
</gene>
<dbReference type="GO" id="GO:0005737">
    <property type="term" value="C:cytoplasm"/>
    <property type="evidence" value="ECO:0007669"/>
    <property type="project" value="TreeGrafter"/>
</dbReference>
<accession>A0A3G1B4G3</accession>
<dbReference type="EMBL" id="CP011097">
    <property type="protein sequence ID" value="AJZ75628.1"/>
    <property type="molecule type" value="Genomic_DNA"/>
</dbReference>
<dbReference type="Gene3D" id="3.40.1170.20">
    <property type="entry name" value="tRNA intron endonuclease, N-terminal domain"/>
    <property type="match status" value="1"/>
</dbReference>
<reference evidence="3 4" key="1">
    <citation type="journal article" date="2016" name="Sci. Rep.">
        <title>A novel ammonia-oxidizing archaeon from wastewater treatment plant: Its enrichment, physiological and genomic characteristics.</title>
        <authorList>
            <person name="Li Y."/>
            <person name="Ding K."/>
            <person name="Wen X."/>
            <person name="Zhang B."/>
            <person name="Shen B."/>
            <person name="Yang Y."/>
        </authorList>
    </citation>
    <scope>NUCLEOTIDE SEQUENCE [LARGE SCALE GENOMIC DNA]</scope>
    <source>
        <strain evidence="3 4">SAT1</strain>
    </source>
</reference>
<keyword evidence="4" id="KW-1185">Reference proteome</keyword>
<dbReference type="InterPro" id="IPR006677">
    <property type="entry name" value="tRNA_intron_Endonuc_cat-like"/>
</dbReference>
<dbReference type="Pfam" id="PF02778">
    <property type="entry name" value="tRNA_int_endo_N"/>
    <property type="match status" value="1"/>
</dbReference>
<keyword evidence="3" id="KW-0378">Hydrolase</keyword>
<dbReference type="CDD" id="cd22363">
    <property type="entry name" value="tRNA-intron_lyase_C"/>
    <property type="match status" value="1"/>
</dbReference>
<dbReference type="Gene3D" id="3.40.1350.10">
    <property type="match status" value="1"/>
</dbReference>
<dbReference type="RefSeq" id="WP_048188460.1">
    <property type="nucleotide sequence ID" value="NZ_CP011097.1"/>
</dbReference>
<dbReference type="OrthoDB" id="46045at2157"/>
<dbReference type="Proteomes" id="UP000266745">
    <property type="component" value="Chromosome"/>
</dbReference>
<dbReference type="InterPro" id="IPR036740">
    <property type="entry name" value="tRNA_intron_Endonuc_N_sf"/>
</dbReference>
<dbReference type="SUPFAM" id="SSF55267">
    <property type="entry name" value="tRNA-intron endonuclease N-terminal domain-like"/>
    <property type="match status" value="1"/>
</dbReference>
<keyword evidence="3" id="KW-0540">Nuclease</keyword>
<evidence type="ECO:0000313" key="3">
    <source>
        <dbReference type="EMBL" id="AJZ75628.1"/>
    </source>
</evidence>
<dbReference type="KEGG" id="tah:SU86_003750"/>
<dbReference type="PANTHER" id="PTHR21227:SF0">
    <property type="entry name" value="TRNA-SPLICING ENDONUCLEASE SUBUNIT SEN2"/>
    <property type="match status" value="1"/>
</dbReference>
<dbReference type="AlphaFoldDB" id="A0A3G1B4G3"/>
<dbReference type="GO" id="GO:0000213">
    <property type="term" value="F:tRNA-intron lyase activity"/>
    <property type="evidence" value="ECO:0007669"/>
    <property type="project" value="InterPro"/>
</dbReference>
<dbReference type="InterPro" id="IPR036167">
    <property type="entry name" value="tRNA_intron_Endo_cat-like_sf"/>
</dbReference>
<protein>
    <submittedName>
        <fullName evidence="3">tRNA intron endonuclease</fullName>
    </submittedName>
</protein>
<feature type="domain" description="tRNA intron endonuclease catalytic" evidence="1">
    <location>
        <begin position="85"/>
        <end position="168"/>
    </location>
</feature>